<evidence type="ECO:0000256" key="8">
    <source>
        <dbReference type="ARBA" id="ARBA00022723"/>
    </source>
</evidence>
<comment type="pathway">
    <text evidence="4">Protein modification; peptidyl-diphthamide biosynthesis.</text>
</comment>
<keyword evidence="10" id="KW-0408">Iron</keyword>
<proteinExistence type="inferred from homology"/>
<evidence type="ECO:0000256" key="12">
    <source>
        <dbReference type="SAM" id="MobiDB-lite"/>
    </source>
</evidence>
<evidence type="ECO:0000256" key="5">
    <source>
        <dbReference type="ARBA" id="ARBA00006169"/>
    </source>
</evidence>
<dbReference type="SUPFAM" id="SSF46565">
    <property type="entry name" value="Chaperone J-domain"/>
    <property type="match status" value="1"/>
</dbReference>
<evidence type="ECO:0000259" key="14">
    <source>
        <dbReference type="PROSITE" id="PS51074"/>
    </source>
</evidence>
<evidence type="ECO:0000256" key="3">
    <source>
        <dbReference type="ARBA" id="ARBA00004496"/>
    </source>
</evidence>
<dbReference type="PROSITE" id="PS50076">
    <property type="entry name" value="DNAJ_2"/>
    <property type="match status" value="1"/>
</dbReference>
<feature type="compositionally biased region" description="Low complexity" evidence="12">
    <location>
        <begin position="44"/>
        <end position="55"/>
    </location>
</feature>
<keyword evidence="8" id="KW-0479">Metal-binding</keyword>
<dbReference type="Gene3D" id="1.10.287.110">
    <property type="entry name" value="DnaJ domain"/>
    <property type="match status" value="1"/>
</dbReference>
<feature type="domain" description="DPH-type MB" evidence="14">
    <location>
        <begin position="174"/>
        <end position="238"/>
    </location>
</feature>
<dbReference type="PANTHER" id="PTHR21454">
    <property type="entry name" value="DPH3 HOMOLOG-RELATED"/>
    <property type="match status" value="1"/>
</dbReference>
<dbReference type="InterPro" id="IPR044248">
    <property type="entry name" value="DPH3/4-like"/>
</dbReference>
<evidence type="ECO:0000256" key="4">
    <source>
        <dbReference type="ARBA" id="ARBA00005156"/>
    </source>
</evidence>
<organism evidence="15 16">
    <name type="scientific">Karstenula rhodostoma CBS 690.94</name>
    <dbReference type="NCBI Taxonomy" id="1392251"/>
    <lineage>
        <taxon>Eukaryota</taxon>
        <taxon>Fungi</taxon>
        <taxon>Dikarya</taxon>
        <taxon>Ascomycota</taxon>
        <taxon>Pezizomycotina</taxon>
        <taxon>Dothideomycetes</taxon>
        <taxon>Pleosporomycetidae</taxon>
        <taxon>Pleosporales</taxon>
        <taxon>Massarineae</taxon>
        <taxon>Didymosphaeriaceae</taxon>
        <taxon>Karstenula</taxon>
    </lineage>
</organism>
<dbReference type="GO" id="GO:0017183">
    <property type="term" value="P:protein histidyl modification to diphthamide"/>
    <property type="evidence" value="ECO:0007669"/>
    <property type="project" value="InterPro"/>
</dbReference>
<evidence type="ECO:0000256" key="6">
    <source>
        <dbReference type="ARBA" id="ARBA00021797"/>
    </source>
</evidence>
<feature type="region of interest" description="Disordered" evidence="12">
    <location>
        <begin position="136"/>
        <end position="196"/>
    </location>
</feature>
<evidence type="ECO:0000256" key="10">
    <source>
        <dbReference type="ARBA" id="ARBA00023004"/>
    </source>
</evidence>
<feature type="compositionally biased region" description="Acidic residues" evidence="12">
    <location>
        <begin position="154"/>
        <end position="189"/>
    </location>
</feature>
<dbReference type="GO" id="GO:0005634">
    <property type="term" value="C:nucleus"/>
    <property type="evidence" value="ECO:0007669"/>
    <property type="project" value="UniProtKB-SubCell"/>
</dbReference>
<dbReference type="InterPro" id="IPR007872">
    <property type="entry name" value="DPH_MB_dom"/>
</dbReference>
<dbReference type="Proteomes" id="UP000799764">
    <property type="component" value="Unassembled WGS sequence"/>
</dbReference>
<evidence type="ECO:0000256" key="7">
    <source>
        <dbReference type="ARBA" id="ARBA00022490"/>
    </source>
</evidence>
<comment type="subcellular location">
    <subcellularLocation>
        <location evidence="3">Cytoplasm</location>
    </subcellularLocation>
    <subcellularLocation>
        <location evidence="2">Nucleus</location>
    </subcellularLocation>
</comment>
<comment type="similarity">
    <text evidence="5">Belongs to the DPH4 family.</text>
</comment>
<evidence type="ECO:0000256" key="1">
    <source>
        <dbReference type="ARBA" id="ARBA00003474"/>
    </source>
</evidence>
<feature type="domain" description="J" evidence="13">
    <location>
        <begin position="6"/>
        <end position="86"/>
    </location>
</feature>
<dbReference type="Pfam" id="PF05207">
    <property type="entry name" value="Zn_ribbon_CSL"/>
    <property type="match status" value="1"/>
</dbReference>
<accession>A0A9P4P9S4</accession>
<dbReference type="EMBL" id="MU001506">
    <property type="protein sequence ID" value="KAF2441024.1"/>
    <property type="molecule type" value="Genomic_DNA"/>
</dbReference>
<dbReference type="OrthoDB" id="445556at2759"/>
<dbReference type="PANTHER" id="PTHR21454:SF46">
    <property type="entry name" value="DIPHTHAMIDE BIOSYNTHESIS PROTEIN 4"/>
    <property type="match status" value="1"/>
</dbReference>
<evidence type="ECO:0000259" key="13">
    <source>
        <dbReference type="PROSITE" id="PS50076"/>
    </source>
</evidence>
<dbReference type="GO" id="GO:0005737">
    <property type="term" value="C:cytoplasm"/>
    <property type="evidence" value="ECO:0007669"/>
    <property type="project" value="UniProtKB-SubCell"/>
</dbReference>
<sequence>MAFTQNYYTVLALPSPSSNTTPLTQATLRKAYKTALLAAHPDKSATPTPTTASAGKTGGGYTVDDVKEALAVLSDPVRRGAFERALGRGEVGGLGVGDKRGEGEADGDFILGLEVLDLSDFEAGLGGFVRLGTPEGDEGGLDFEDLKPPALGEGVEDSAEGDGGADADADAEERDEEVSGEEADQDQPEMEWTRPCRCGAEKGFGISERELEDAEARGEREVLVGCVGCSLWVRVGFEVEDG</sequence>
<dbReference type="AlphaFoldDB" id="A0A9P4P9S4"/>
<keyword evidence="9" id="KW-0862">Zinc</keyword>
<keyword evidence="7" id="KW-0963">Cytoplasm</keyword>
<comment type="function">
    <text evidence="1">Required for the first step of diphthamide biosynthesis, the transfer of 3-amino-3-carboxypropyl from S-adenosyl-L-methionine to a histidine residue. Diphthamide is a post-translational modification of histidine which occurs in elongation factor 2.</text>
</comment>
<keyword evidence="11" id="KW-0539">Nucleus</keyword>
<comment type="caution">
    <text evidence="15">The sequence shown here is derived from an EMBL/GenBank/DDBJ whole genome shotgun (WGS) entry which is preliminary data.</text>
</comment>
<feature type="region of interest" description="Disordered" evidence="12">
    <location>
        <begin position="39"/>
        <end position="59"/>
    </location>
</feature>
<dbReference type="PROSITE" id="PS51074">
    <property type="entry name" value="DPH_MB"/>
    <property type="match status" value="1"/>
</dbReference>
<evidence type="ECO:0000256" key="11">
    <source>
        <dbReference type="ARBA" id="ARBA00023242"/>
    </source>
</evidence>
<evidence type="ECO:0000256" key="9">
    <source>
        <dbReference type="ARBA" id="ARBA00022833"/>
    </source>
</evidence>
<evidence type="ECO:0000256" key="2">
    <source>
        <dbReference type="ARBA" id="ARBA00004123"/>
    </source>
</evidence>
<name>A0A9P4P9S4_9PLEO</name>
<gene>
    <name evidence="15" type="ORF">P171DRAFT_488598</name>
</gene>
<dbReference type="GO" id="GO:0046872">
    <property type="term" value="F:metal ion binding"/>
    <property type="evidence" value="ECO:0007669"/>
    <property type="project" value="UniProtKB-KW"/>
</dbReference>
<evidence type="ECO:0000313" key="16">
    <source>
        <dbReference type="Proteomes" id="UP000799764"/>
    </source>
</evidence>
<dbReference type="InterPro" id="IPR036671">
    <property type="entry name" value="DPH_MB_sf"/>
</dbReference>
<keyword evidence="16" id="KW-1185">Reference proteome</keyword>
<dbReference type="SUPFAM" id="SSF144217">
    <property type="entry name" value="CSL zinc finger"/>
    <property type="match status" value="1"/>
</dbReference>
<reference evidence="15" key="1">
    <citation type="journal article" date="2020" name="Stud. Mycol.">
        <title>101 Dothideomycetes genomes: a test case for predicting lifestyles and emergence of pathogens.</title>
        <authorList>
            <person name="Haridas S."/>
            <person name="Albert R."/>
            <person name="Binder M."/>
            <person name="Bloem J."/>
            <person name="Labutti K."/>
            <person name="Salamov A."/>
            <person name="Andreopoulos B."/>
            <person name="Baker S."/>
            <person name="Barry K."/>
            <person name="Bills G."/>
            <person name="Bluhm B."/>
            <person name="Cannon C."/>
            <person name="Castanera R."/>
            <person name="Culley D."/>
            <person name="Daum C."/>
            <person name="Ezra D."/>
            <person name="Gonzalez J."/>
            <person name="Henrissat B."/>
            <person name="Kuo A."/>
            <person name="Liang C."/>
            <person name="Lipzen A."/>
            <person name="Lutzoni F."/>
            <person name="Magnuson J."/>
            <person name="Mondo S."/>
            <person name="Nolan M."/>
            <person name="Ohm R."/>
            <person name="Pangilinan J."/>
            <person name="Park H.-J."/>
            <person name="Ramirez L."/>
            <person name="Alfaro M."/>
            <person name="Sun H."/>
            <person name="Tritt A."/>
            <person name="Yoshinaga Y."/>
            <person name="Zwiers L.-H."/>
            <person name="Turgeon B."/>
            <person name="Goodwin S."/>
            <person name="Spatafora J."/>
            <person name="Crous P."/>
            <person name="Grigoriev I."/>
        </authorList>
    </citation>
    <scope>NUCLEOTIDE SEQUENCE</scope>
    <source>
        <strain evidence="15">CBS 690.94</strain>
    </source>
</reference>
<protein>
    <recommendedName>
        <fullName evidence="6">Diphthamide biosynthesis protein 4</fullName>
    </recommendedName>
</protein>
<dbReference type="InterPro" id="IPR001623">
    <property type="entry name" value="DnaJ_domain"/>
</dbReference>
<dbReference type="InterPro" id="IPR036869">
    <property type="entry name" value="J_dom_sf"/>
</dbReference>
<evidence type="ECO:0000313" key="15">
    <source>
        <dbReference type="EMBL" id="KAF2441024.1"/>
    </source>
</evidence>
<dbReference type="Gene3D" id="3.10.660.10">
    <property type="entry name" value="DPH Zinc finger"/>
    <property type="match status" value="1"/>
</dbReference>